<reference evidence="10 11" key="1">
    <citation type="submission" date="2019-03" db="EMBL/GenBank/DDBJ databases">
        <title>Genomic Encyclopedia of Type Strains, Phase IV (KMG-V): Genome sequencing to study the core and pangenomes of soil and plant-associated prokaryotes.</title>
        <authorList>
            <person name="Whitman W."/>
        </authorList>
    </citation>
    <scope>NUCLEOTIDE SEQUENCE [LARGE SCALE GENOMIC DNA]</scope>
    <source>
        <strain evidence="10 11">FB403</strain>
    </source>
</reference>
<organism evidence="10 11">
    <name type="scientific">Rhizobium laguerreae</name>
    <dbReference type="NCBI Taxonomy" id="1076926"/>
    <lineage>
        <taxon>Bacteria</taxon>
        <taxon>Pseudomonadati</taxon>
        <taxon>Pseudomonadota</taxon>
        <taxon>Alphaproteobacteria</taxon>
        <taxon>Hyphomicrobiales</taxon>
        <taxon>Rhizobiaceae</taxon>
        <taxon>Rhizobium/Agrobacterium group</taxon>
        <taxon>Rhizobium</taxon>
    </lineage>
</organism>
<dbReference type="SUPFAM" id="SSF52374">
    <property type="entry name" value="Nucleotidylyl transferase"/>
    <property type="match status" value="1"/>
</dbReference>
<feature type="binding site" evidence="7">
    <location>
        <position position="66"/>
    </location>
    <ligand>
        <name>L-tyrosine</name>
        <dbReference type="ChEBI" id="CHEBI:58315"/>
    </ligand>
</feature>
<evidence type="ECO:0000256" key="8">
    <source>
        <dbReference type="PROSITE-ProRule" id="PRU00182"/>
    </source>
</evidence>
<dbReference type="InterPro" id="IPR002307">
    <property type="entry name" value="Tyr-tRNA-ligase"/>
</dbReference>
<dbReference type="HAMAP" id="MF_02006">
    <property type="entry name" value="Tyr_tRNA_synth_type1"/>
    <property type="match status" value="1"/>
</dbReference>
<dbReference type="Gene3D" id="1.10.240.10">
    <property type="entry name" value="Tyrosyl-Transfer RNA Synthetase"/>
    <property type="match status" value="1"/>
</dbReference>
<name>A0AAX2QQX5_9HYPH</name>
<feature type="domain" description="RNA-binding S4" evidence="9">
    <location>
        <begin position="377"/>
        <end position="437"/>
    </location>
</feature>
<dbReference type="Proteomes" id="UP000295021">
    <property type="component" value="Unassembled WGS sequence"/>
</dbReference>
<feature type="binding site" evidence="7">
    <location>
        <position position="207"/>
    </location>
    <ligand>
        <name>L-tyrosine</name>
        <dbReference type="ChEBI" id="CHEBI:58315"/>
    </ligand>
</feature>
<evidence type="ECO:0000259" key="9">
    <source>
        <dbReference type="SMART" id="SM00363"/>
    </source>
</evidence>
<dbReference type="GO" id="GO:0005829">
    <property type="term" value="C:cytosol"/>
    <property type="evidence" value="ECO:0007669"/>
    <property type="project" value="TreeGrafter"/>
</dbReference>
<dbReference type="PANTHER" id="PTHR11766">
    <property type="entry name" value="TYROSYL-TRNA SYNTHETASE"/>
    <property type="match status" value="1"/>
</dbReference>
<dbReference type="GO" id="GO:0006437">
    <property type="term" value="P:tyrosyl-tRNA aminoacylation"/>
    <property type="evidence" value="ECO:0007669"/>
    <property type="project" value="UniProtKB-UniRule"/>
</dbReference>
<evidence type="ECO:0000256" key="2">
    <source>
        <dbReference type="ARBA" id="ARBA00022741"/>
    </source>
</evidence>
<feature type="binding site" evidence="7">
    <location>
        <position position="203"/>
    </location>
    <ligand>
        <name>L-tyrosine</name>
        <dbReference type="ChEBI" id="CHEBI:58315"/>
    </ligand>
</feature>
<keyword evidence="7" id="KW-0963">Cytoplasm</keyword>
<dbReference type="EMBL" id="SMBI01000002">
    <property type="protein sequence ID" value="TCU28326.1"/>
    <property type="molecule type" value="Genomic_DNA"/>
</dbReference>
<feature type="binding site" evidence="7">
    <location>
        <position position="266"/>
    </location>
    <ligand>
        <name>ATP</name>
        <dbReference type="ChEBI" id="CHEBI:30616"/>
    </ligand>
</feature>
<comment type="caution">
    <text evidence="10">The sequence shown here is derived from an EMBL/GenBank/DDBJ whole genome shotgun (WGS) entry which is preliminary data.</text>
</comment>
<dbReference type="GO" id="GO:0005524">
    <property type="term" value="F:ATP binding"/>
    <property type="evidence" value="ECO:0007669"/>
    <property type="project" value="UniProtKB-UniRule"/>
</dbReference>
<dbReference type="EC" id="6.1.1.1" evidence="7"/>
<comment type="similarity">
    <text evidence="7">Belongs to the class-I aminoacyl-tRNA synthetase family. TyrS type 1 subfamily.</text>
</comment>
<dbReference type="InterPro" id="IPR002305">
    <property type="entry name" value="aa-tRNA-synth_Ic"/>
</dbReference>
<dbReference type="InterPro" id="IPR002942">
    <property type="entry name" value="S4_RNA-bd"/>
</dbReference>
<dbReference type="SMART" id="SM00363">
    <property type="entry name" value="S4"/>
    <property type="match status" value="1"/>
</dbReference>
<dbReference type="InterPro" id="IPR014729">
    <property type="entry name" value="Rossmann-like_a/b/a_fold"/>
</dbReference>
<evidence type="ECO:0000256" key="1">
    <source>
        <dbReference type="ARBA" id="ARBA00022598"/>
    </source>
</evidence>
<comment type="function">
    <text evidence="7">Catalyzes the attachment of tyrosine to tRNA(Tyr) in a two-step reaction: tyrosine is first activated by ATP to form Tyr-AMP and then transferred to the acceptor end of tRNA(Tyr).</text>
</comment>
<evidence type="ECO:0000256" key="4">
    <source>
        <dbReference type="ARBA" id="ARBA00022917"/>
    </source>
</evidence>
<comment type="subunit">
    <text evidence="7">Homodimer.</text>
</comment>
<dbReference type="InterPro" id="IPR024088">
    <property type="entry name" value="Tyr-tRNA-ligase_bac-type"/>
</dbReference>
<keyword evidence="2 7" id="KW-0547">Nucleotide-binding</keyword>
<dbReference type="InterPro" id="IPR036986">
    <property type="entry name" value="S4_RNA-bd_sf"/>
</dbReference>
<dbReference type="InterPro" id="IPR024107">
    <property type="entry name" value="Tyr-tRNA-ligase_bac_1"/>
</dbReference>
<dbReference type="PRINTS" id="PR01040">
    <property type="entry name" value="TRNASYNTHTYR"/>
</dbReference>
<dbReference type="Gene3D" id="3.10.290.10">
    <property type="entry name" value="RNA-binding S4 domain"/>
    <property type="match status" value="1"/>
</dbReference>
<comment type="subcellular location">
    <subcellularLocation>
        <location evidence="7">Cytoplasm</location>
    </subcellularLocation>
</comment>
<dbReference type="GO" id="GO:0003723">
    <property type="term" value="F:RNA binding"/>
    <property type="evidence" value="ECO:0007669"/>
    <property type="project" value="UniProtKB-KW"/>
</dbReference>
<accession>A0AAX2QQX5</accession>
<keyword evidence="1 7" id="KW-0436">Ligase</keyword>
<keyword evidence="3 7" id="KW-0067">ATP-binding</keyword>
<keyword evidence="4 7" id="KW-0648">Protein biosynthesis</keyword>
<dbReference type="PROSITE" id="PS50889">
    <property type="entry name" value="S4"/>
    <property type="match status" value="1"/>
</dbReference>
<proteinExistence type="inferred from homology"/>
<evidence type="ECO:0000256" key="5">
    <source>
        <dbReference type="ARBA" id="ARBA00023146"/>
    </source>
</evidence>
<evidence type="ECO:0000313" key="11">
    <source>
        <dbReference type="Proteomes" id="UP000295021"/>
    </source>
</evidence>
<feature type="short sequence motif" description="'KMSKS' region" evidence="7">
    <location>
        <begin position="263"/>
        <end position="267"/>
    </location>
</feature>
<dbReference type="PANTHER" id="PTHR11766:SF0">
    <property type="entry name" value="TYROSINE--TRNA LIGASE, MITOCHONDRIAL"/>
    <property type="match status" value="1"/>
</dbReference>
<dbReference type="FunFam" id="1.10.240.10:FF:000001">
    <property type="entry name" value="Tyrosine--tRNA ligase"/>
    <property type="match status" value="1"/>
</dbReference>
<dbReference type="SUPFAM" id="SSF55174">
    <property type="entry name" value="Alpha-L RNA-binding motif"/>
    <property type="match status" value="1"/>
</dbReference>
<dbReference type="AlphaFoldDB" id="A0AAX2QQX5"/>
<evidence type="ECO:0000313" key="10">
    <source>
        <dbReference type="EMBL" id="TCU28326.1"/>
    </source>
</evidence>
<evidence type="ECO:0000256" key="6">
    <source>
        <dbReference type="ARBA" id="ARBA00048248"/>
    </source>
</evidence>
<gene>
    <name evidence="7" type="primary">tyrS</name>
    <name evidence="10" type="ORF">EV131_102158</name>
</gene>
<sequence>MVGGTCVNRRSPASSAQMETLVKLSSQPTGPRSDFLRTLSERGFLHQCTDLGALDSWLCSGAGTAYNGFDLTADSLHVGHLIPIMMLRWFQKTGNKPIALLGGATSRLGDPSFRDTSRPFLSQEQIMKNLIGIRRVFERFLAFGDGPTDAVMVNNADWLDGLNYLDFLRDIGLHFSVNRMLTSESVRQRLEREQSLSLLEFNYMVMQAYDFHVLAESRGCLLQLGGSDQWGNIVSGVEFGRRIGGRGLFGLTAPLLTTSSGAKMGKSVSGAVWLNADRLSPYEFWQFWRNAGDADVGRFLRLFTELPLSEIARLDVLRDSEINEAKKILADQVTSLCHGADAAAQASETSRRAFEAGEVPAGLPTVILPDSLRGDFPLVDAMVVAGLAKSKSEARRLIVGGGVRVNGGSVKDETMRLGDSDVQDGVIRLSVGKKRQVLLEPV</sequence>
<dbReference type="Pfam" id="PF00579">
    <property type="entry name" value="tRNA-synt_1b"/>
    <property type="match status" value="1"/>
</dbReference>
<dbReference type="Pfam" id="PF01479">
    <property type="entry name" value="S4"/>
    <property type="match status" value="1"/>
</dbReference>
<dbReference type="Gene3D" id="3.40.50.620">
    <property type="entry name" value="HUPs"/>
    <property type="match status" value="1"/>
</dbReference>
<comment type="caution">
    <text evidence="7">Lacks conserved residue(s) required for the propagation of feature annotation.</text>
</comment>
<dbReference type="NCBIfam" id="TIGR00234">
    <property type="entry name" value="tyrS"/>
    <property type="match status" value="1"/>
</dbReference>
<evidence type="ECO:0000256" key="7">
    <source>
        <dbReference type="HAMAP-Rule" id="MF_02006"/>
    </source>
</evidence>
<protein>
    <recommendedName>
        <fullName evidence="7">Tyrosine--tRNA ligase</fullName>
        <ecNumber evidence="7">6.1.1.1</ecNumber>
    </recommendedName>
    <alternativeName>
        <fullName evidence="7">Tyrosyl-tRNA synthetase</fullName>
        <shortName evidence="7">TyrRS</shortName>
    </alternativeName>
</protein>
<keyword evidence="8" id="KW-0694">RNA-binding</keyword>
<comment type="catalytic activity">
    <reaction evidence="6 7">
        <text>tRNA(Tyr) + L-tyrosine + ATP = L-tyrosyl-tRNA(Tyr) + AMP + diphosphate + H(+)</text>
        <dbReference type="Rhea" id="RHEA:10220"/>
        <dbReference type="Rhea" id="RHEA-COMP:9706"/>
        <dbReference type="Rhea" id="RHEA-COMP:9707"/>
        <dbReference type="ChEBI" id="CHEBI:15378"/>
        <dbReference type="ChEBI" id="CHEBI:30616"/>
        <dbReference type="ChEBI" id="CHEBI:33019"/>
        <dbReference type="ChEBI" id="CHEBI:58315"/>
        <dbReference type="ChEBI" id="CHEBI:78442"/>
        <dbReference type="ChEBI" id="CHEBI:78536"/>
        <dbReference type="ChEBI" id="CHEBI:456215"/>
        <dbReference type="EC" id="6.1.1.1"/>
    </reaction>
</comment>
<dbReference type="GO" id="GO:0004831">
    <property type="term" value="F:tyrosine-tRNA ligase activity"/>
    <property type="evidence" value="ECO:0007669"/>
    <property type="project" value="UniProtKB-UniRule"/>
</dbReference>
<evidence type="ECO:0000256" key="3">
    <source>
        <dbReference type="ARBA" id="ARBA00022840"/>
    </source>
</evidence>
<dbReference type="CDD" id="cd00805">
    <property type="entry name" value="TyrRS_core"/>
    <property type="match status" value="1"/>
</dbReference>
<keyword evidence="5 7" id="KW-0030">Aminoacyl-tRNA synthetase</keyword>